<keyword evidence="2" id="KW-1185">Reference proteome</keyword>
<organism evidence="1 2">
    <name type="scientific">Diphasiastrum complanatum</name>
    <name type="common">Issler's clubmoss</name>
    <name type="synonym">Lycopodium complanatum</name>
    <dbReference type="NCBI Taxonomy" id="34168"/>
    <lineage>
        <taxon>Eukaryota</taxon>
        <taxon>Viridiplantae</taxon>
        <taxon>Streptophyta</taxon>
        <taxon>Embryophyta</taxon>
        <taxon>Tracheophyta</taxon>
        <taxon>Lycopodiopsida</taxon>
        <taxon>Lycopodiales</taxon>
        <taxon>Lycopodiaceae</taxon>
        <taxon>Lycopodioideae</taxon>
        <taxon>Diphasiastrum</taxon>
    </lineage>
</organism>
<comment type="caution">
    <text evidence="1">The sequence shown here is derived from an EMBL/GenBank/DDBJ whole genome shotgun (WGS) entry which is preliminary data.</text>
</comment>
<evidence type="ECO:0000313" key="2">
    <source>
        <dbReference type="Proteomes" id="UP001162992"/>
    </source>
</evidence>
<gene>
    <name evidence="1" type="ORF">O6H91_13G046300</name>
</gene>
<accession>A0ACC2BUB0</accession>
<evidence type="ECO:0000313" key="1">
    <source>
        <dbReference type="EMBL" id="KAJ7533384.1"/>
    </source>
</evidence>
<reference evidence="2" key="1">
    <citation type="journal article" date="2024" name="Proc. Natl. Acad. Sci. U.S.A.">
        <title>Extraordinary preservation of gene collinearity over three hundred million years revealed in homosporous lycophytes.</title>
        <authorList>
            <person name="Li C."/>
            <person name="Wickell D."/>
            <person name="Kuo L.Y."/>
            <person name="Chen X."/>
            <person name="Nie B."/>
            <person name="Liao X."/>
            <person name="Peng D."/>
            <person name="Ji J."/>
            <person name="Jenkins J."/>
            <person name="Williams M."/>
            <person name="Shu S."/>
            <person name="Plott C."/>
            <person name="Barry K."/>
            <person name="Rajasekar S."/>
            <person name="Grimwood J."/>
            <person name="Han X."/>
            <person name="Sun S."/>
            <person name="Hou Z."/>
            <person name="He W."/>
            <person name="Dai G."/>
            <person name="Sun C."/>
            <person name="Schmutz J."/>
            <person name="Leebens-Mack J.H."/>
            <person name="Li F.W."/>
            <person name="Wang L."/>
        </authorList>
    </citation>
    <scope>NUCLEOTIDE SEQUENCE [LARGE SCALE GENOMIC DNA]</scope>
    <source>
        <strain evidence="2">cv. PW_Plant_1</strain>
    </source>
</reference>
<name>A0ACC2BUB0_DIPCM</name>
<protein>
    <submittedName>
        <fullName evidence="1">Uncharacterized protein</fullName>
    </submittedName>
</protein>
<dbReference type="EMBL" id="CM055104">
    <property type="protein sequence ID" value="KAJ7533384.1"/>
    <property type="molecule type" value="Genomic_DNA"/>
</dbReference>
<dbReference type="Proteomes" id="UP001162992">
    <property type="component" value="Chromosome 13"/>
</dbReference>
<sequence length="533" mass="60290">MMNIKLKKLISRKPAKSETNEAPMFGAASSSASIELITGLGVSESGKGGSKSSVSASVARSSVLTSNSSASGRQPPAVREKPQAFPLSSNGNPNGCFESLPSMRDVPSSDRQSLFVRKLRLCCYVVDSTDPNKMVREKEIKRKTLLELVDYATSGTCKFSEAVMDDIITMLKANLFRSLPLSSRESSGTSDCADPEEEQPSIMDPAWPHLQIVYEFLLRFVVSTETDPKVARKYIDQPFLMQLLNLFDSEDPREREYLKTILHRIYGKFMVHRTFIRKGINDIFYQFVFEVEKQNGIAELLEILGSIINGFAVPLKEEHKLFLVQALIPLHKPKCLVFYHQQLSYCITQYVEKDSQLAGTVIRGLLKYWPVTNSQKEVLFLGELEDVLEGTQAAEFQRCIDFLFQKIARCLNSSHFQVAERALFLWSNDHFVNLMAQNREAILPIIFAALEKNIGSHWNQTVRVLTLNVRNMFLEMDPELFNRCLQKFNQDEKKLKTSKENREITWQQVEALAASRSTISDRALVAASSSIQA</sequence>
<proteinExistence type="predicted"/>